<organism evidence="1 2">
    <name type="scientific">Rhodococcus triatomae</name>
    <dbReference type="NCBI Taxonomy" id="300028"/>
    <lineage>
        <taxon>Bacteria</taxon>
        <taxon>Bacillati</taxon>
        <taxon>Actinomycetota</taxon>
        <taxon>Actinomycetes</taxon>
        <taxon>Mycobacteriales</taxon>
        <taxon>Nocardiaceae</taxon>
        <taxon>Rhodococcus</taxon>
    </lineage>
</organism>
<reference evidence="1 2" key="1">
    <citation type="submission" date="2016-10" db="EMBL/GenBank/DDBJ databases">
        <authorList>
            <person name="de Groot N.N."/>
        </authorList>
    </citation>
    <scope>NUCLEOTIDE SEQUENCE [LARGE SCALE GENOMIC DNA]</scope>
    <source>
        <strain evidence="1 2">DSM 44892</strain>
    </source>
</reference>
<dbReference type="Proteomes" id="UP000183263">
    <property type="component" value="Unassembled WGS sequence"/>
</dbReference>
<dbReference type="AlphaFoldDB" id="A0A1G8B816"/>
<evidence type="ECO:0000313" key="1">
    <source>
        <dbReference type="EMBL" id="SDH29347.1"/>
    </source>
</evidence>
<dbReference type="EMBL" id="FNDN01000001">
    <property type="protein sequence ID" value="SDH29347.1"/>
    <property type="molecule type" value="Genomic_DNA"/>
</dbReference>
<sequence>MENGLLGLLGALNSGVTIGLANTVLTFGGLVLNLNIVVN</sequence>
<evidence type="ECO:0000313" key="2">
    <source>
        <dbReference type="Proteomes" id="UP000183263"/>
    </source>
</evidence>
<protein>
    <submittedName>
        <fullName evidence="1">Uncharacterized protein</fullName>
    </submittedName>
</protein>
<gene>
    <name evidence="1" type="ORF">SAMN05444695_101700</name>
</gene>
<keyword evidence="2" id="KW-1185">Reference proteome</keyword>
<proteinExistence type="predicted"/>
<name>A0A1G8B816_9NOCA</name>
<accession>A0A1G8B816</accession>